<dbReference type="Gene3D" id="1.10.10.10">
    <property type="entry name" value="Winged helix-like DNA-binding domain superfamily/Winged helix DNA-binding domain"/>
    <property type="match status" value="1"/>
</dbReference>
<dbReference type="InterPro" id="IPR036390">
    <property type="entry name" value="WH_DNA-bd_sf"/>
</dbReference>
<evidence type="ECO:0000256" key="4">
    <source>
        <dbReference type="ARBA" id="ARBA00023242"/>
    </source>
</evidence>
<dbReference type="Proteomes" id="UP000002494">
    <property type="component" value="Chromosome 5"/>
</dbReference>
<reference evidence="8" key="3">
    <citation type="submission" date="2025-09" db="UniProtKB">
        <authorList>
            <consortium name="Ensembl"/>
        </authorList>
    </citation>
    <scope>IDENTIFICATION</scope>
    <source>
        <strain evidence="8">Brown Norway</strain>
    </source>
</reference>
<dbReference type="PANTHER" id="PTHR13989">
    <property type="entry name" value="REPLICATION PROTEIN A-RELATED"/>
    <property type="match status" value="1"/>
</dbReference>
<evidence type="ECO:0000256" key="5">
    <source>
        <dbReference type="PIRSR" id="PIRSR036949-1"/>
    </source>
</evidence>
<dbReference type="InterPro" id="IPR012340">
    <property type="entry name" value="NA-bd_OB-fold"/>
</dbReference>
<evidence type="ECO:0000256" key="3">
    <source>
        <dbReference type="ARBA" id="ARBA00023125"/>
    </source>
</evidence>
<accession>A0A8I6A4W5</accession>
<dbReference type="CDD" id="cd04478">
    <property type="entry name" value="RPA2_DBD_D"/>
    <property type="match status" value="1"/>
</dbReference>
<keyword evidence="11" id="KW-1267">Proteomics identification</keyword>
<feature type="cross-link" description="Glycyl lysine isopeptide (Lys-Gly) (interchain with G-Cter in ubiquitin)" evidence="5">
    <location>
        <position position="38"/>
    </location>
</feature>
<dbReference type="AlphaFoldDB" id="A0A8I6A4W5"/>
<dbReference type="InterPro" id="IPR036388">
    <property type="entry name" value="WH-like_DNA-bd_sf"/>
</dbReference>
<keyword evidence="4" id="KW-0539">Nucleus</keyword>
<dbReference type="GO" id="GO:0006281">
    <property type="term" value="P:DNA repair"/>
    <property type="evidence" value="ECO:0007669"/>
    <property type="project" value="InterPro"/>
</dbReference>
<sequence>MWNSGFESFSSSSYGAAGGYTQSPGGFGSPTPSQAEKKSRARAQHIVPCTISQLLSATLTDEVFKIGDVEISQVTIVGIIRHAEKAPTNIVYKIDDMTAAPMDVRQWVDTDNKKSLVAFKIIPLEDMNEFTAHILEVVNSHLMLSKANSQASVGRPSMSNPGMGEPGNFSGNNFMPANGLTVVQNQVLNLIKACPRPEGLNFQDLRSQLQHMPVASIKQAVDFLCNEGHIYSTVDDDHFKSTDAE</sequence>
<dbReference type="InterPro" id="IPR040260">
    <property type="entry name" value="RFA2-like"/>
</dbReference>
<comment type="similarity">
    <text evidence="2">Belongs to the replication factor A protein 2 family.</text>
</comment>
<dbReference type="GeneID" id="59102"/>
<dbReference type="GO" id="GO:0003677">
    <property type="term" value="F:DNA binding"/>
    <property type="evidence" value="ECO:0007669"/>
    <property type="project" value="UniProtKB-KW"/>
</dbReference>
<dbReference type="GO" id="GO:0005634">
    <property type="term" value="C:nucleus"/>
    <property type="evidence" value="ECO:0007669"/>
    <property type="project" value="UniProtKB-SubCell"/>
</dbReference>
<evidence type="ECO:0000313" key="9">
    <source>
        <dbReference type="Proteomes" id="UP000002494"/>
    </source>
</evidence>
<dbReference type="GeneTree" id="ENSGT00390000010045"/>
<dbReference type="GO" id="GO:0006260">
    <property type="term" value="P:DNA replication"/>
    <property type="evidence" value="ECO:0007669"/>
    <property type="project" value="InterPro"/>
</dbReference>
<dbReference type="InterPro" id="IPR014892">
    <property type="entry name" value="RPA_C"/>
</dbReference>
<evidence type="ECO:0000259" key="7">
    <source>
        <dbReference type="Pfam" id="PF08784"/>
    </source>
</evidence>
<gene>
    <name evidence="8 10" type="primary">Rpa2</name>
</gene>
<dbReference type="Gene3D" id="2.40.50.140">
    <property type="entry name" value="Nucleic acid-binding proteins"/>
    <property type="match status" value="2"/>
</dbReference>
<dbReference type="GO" id="GO:0006310">
    <property type="term" value="P:DNA recombination"/>
    <property type="evidence" value="ECO:0007669"/>
    <property type="project" value="InterPro"/>
</dbReference>
<dbReference type="Pfam" id="PF08784">
    <property type="entry name" value="RPA_C"/>
    <property type="match status" value="1"/>
</dbReference>
<reference evidence="8" key="1">
    <citation type="submission" date="2024-01" db="EMBL/GenBank/DDBJ databases">
        <title>GRCr8: a new rat reference genome assembly contstructed from accurate long reads and long range scaffolding.</title>
        <authorList>
            <person name="Doris P.A."/>
            <person name="Kalbfleisch T."/>
            <person name="Li K."/>
            <person name="Howe K."/>
            <person name="Wood J."/>
        </authorList>
    </citation>
    <scope>NUCLEOTIDE SEQUENCE [LARGE SCALE GENOMIC DNA]</scope>
    <source>
        <strain evidence="8">Brown Norway</strain>
    </source>
</reference>
<keyword evidence="3" id="KW-0238">DNA-binding</keyword>
<evidence type="ECO:0000256" key="1">
    <source>
        <dbReference type="ARBA" id="ARBA00004123"/>
    </source>
</evidence>
<organism evidence="8 9">
    <name type="scientific">Rattus norvegicus</name>
    <name type="common">Rat</name>
    <dbReference type="NCBI Taxonomy" id="10116"/>
    <lineage>
        <taxon>Eukaryota</taxon>
        <taxon>Metazoa</taxon>
        <taxon>Chordata</taxon>
        <taxon>Craniata</taxon>
        <taxon>Vertebrata</taxon>
        <taxon>Euteleostomi</taxon>
        <taxon>Mammalia</taxon>
        <taxon>Eutheria</taxon>
        <taxon>Euarchontoglires</taxon>
        <taxon>Glires</taxon>
        <taxon>Rodentia</taxon>
        <taxon>Myomorpha</taxon>
        <taxon>Muroidea</taxon>
        <taxon>Muridae</taxon>
        <taxon>Murinae</taxon>
        <taxon>Rattus</taxon>
    </lineage>
</organism>
<dbReference type="SUPFAM" id="SSF50249">
    <property type="entry name" value="Nucleic acid-binding proteins"/>
    <property type="match status" value="1"/>
</dbReference>
<evidence type="ECO:0007829" key="11">
    <source>
        <dbReference type="PeptideAtlas" id="A0A8I6A4W5"/>
    </source>
</evidence>
<proteinExistence type="evidence at protein level"/>
<reference evidence="8" key="2">
    <citation type="submission" date="2025-08" db="UniProtKB">
        <authorList>
            <consortium name="Ensembl"/>
        </authorList>
    </citation>
    <scope>IDENTIFICATION</scope>
    <source>
        <strain evidence="8">Brown Norway</strain>
    </source>
</reference>
<evidence type="ECO:0000313" key="10">
    <source>
        <dbReference type="RGD" id="619714"/>
    </source>
</evidence>
<feature type="cross-link" description="Glycyl lysine isopeptide (Lys-Gly) (interchain with G-Cter in ubiquitin)" evidence="5">
    <location>
        <position position="37"/>
    </location>
</feature>
<feature type="region of interest" description="Disordered" evidence="6">
    <location>
        <begin position="22"/>
        <end position="41"/>
    </location>
</feature>
<dbReference type="InterPro" id="IPR014646">
    <property type="entry name" value="Rfa2/RPA32"/>
</dbReference>
<evidence type="ECO:0000313" key="8">
    <source>
        <dbReference type="Ensembl" id="ENSRNOP00000087831.1"/>
    </source>
</evidence>
<evidence type="ECO:0000256" key="6">
    <source>
        <dbReference type="SAM" id="MobiDB-lite"/>
    </source>
</evidence>
<protein>
    <submittedName>
        <fullName evidence="8">Replication protein A2</fullName>
    </submittedName>
</protein>
<dbReference type="SUPFAM" id="SSF46785">
    <property type="entry name" value="Winged helix' DNA-binding domain"/>
    <property type="match status" value="1"/>
</dbReference>
<comment type="subcellular location">
    <subcellularLocation>
        <location evidence="1">Nucleus</location>
    </subcellularLocation>
</comment>
<dbReference type="RGD" id="619714">
    <property type="gene designation" value="Rpa2"/>
</dbReference>
<dbReference type="PIRSF" id="PIRSF036949">
    <property type="entry name" value="RPA32"/>
    <property type="match status" value="1"/>
</dbReference>
<dbReference type="PANTHER" id="PTHR13989:SF54">
    <property type="entry name" value="REPLICATION PROTEIN A 32 KDA SUBUNIT"/>
    <property type="match status" value="1"/>
</dbReference>
<evidence type="ECO:0000256" key="2">
    <source>
        <dbReference type="ARBA" id="ARBA00007815"/>
    </source>
</evidence>
<dbReference type="FunFam" id="1.10.10.10:FF:000168">
    <property type="entry name" value="Replication protein A 32 kDa subunit"/>
    <property type="match status" value="1"/>
</dbReference>
<keyword evidence="9" id="KW-1185">Reference proteome</keyword>
<name>A0A8I6A4W5_RAT</name>
<dbReference type="Ensembl" id="ENSRNOT00000105125.2">
    <property type="protein sequence ID" value="ENSRNOP00000087831.1"/>
    <property type="gene ID" value="ENSRNOG00000013005.8"/>
</dbReference>
<dbReference type="RefSeq" id="NP_001416717.1">
    <property type="nucleotide sequence ID" value="NM_001429788.1"/>
</dbReference>
<feature type="domain" description="Replication protein A C-terminal" evidence="7">
    <location>
        <begin position="141"/>
        <end position="237"/>
    </location>
</feature>
<dbReference type="CTD" id="6118"/>